<accession>A0ACC1U2M6</accession>
<reference evidence="1" key="1">
    <citation type="submission" date="2022-09" db="EMBL/GenBank/DDBJ databases">
        <title>A Global Phylogenomic Analysis of the Shiitake Genus Lentinula.</title>
        <authorList>
            <consortium name="DOE Joint Genome Institute"/>
            <person name="Sierra-Patev S."/>
            <person name="Min B."/>
            <person name="Naranjo-Ortiz M."/>
            <person name="Looney B."/>
            <person name="Konkel Z."/>
            <person name="Slot J.C."/>
            <person name="Sakamoto Y."/>
            <person name="Steenwyk J.L."/>
            <person name="Rokas A."/>
            <person name="Carro J."/>
            <person name="Camarero S."/>
            <person name="Ferreira P."/>
            <person name="Molpeceres G."/>
            <person name="Ruiz-Duenas F.J."/>
            <person name="Serrano A."/>
            <person name="Henrissat B."/>
            <person name="Drula E."/>
            <person name="Hughes K.W."/>
            <person name="Mata J.L."/>
            <person name="Ishikawa N.K."/>
            <person name="Vargas-Isla R."/>
            <person name="Ushijima S."/>
            <person name="Smith C.A."/>
            <person name="Ahrendt S."/>
            <person name="Andreopoulos W."/>
            <person name="He G."/>
            <person name="Labutti K."/>
            <person name="Lipzen A."/>
            <person name="Ng V."/>
            <person name="Riley R."/>
            <person name="Sandor L."/>
            <person name="Barry K."/>
            <person name="Martinez A.T."/>
            <person name="Xiao Y."/>
            <person name="Gibbons J.G."/>
            <person name="Terashima K."/>
            <person name="Grigoriev I.V."/>
            <person name="Hibbett D.S."/>
        </authorList>
    </citation>
    <scope>NUCLEOTIDE SEQUENCE</scope>
    <source>
        <strain evidence="1">TMI1499</strain>
    </source>
</reference>
<organism evidence="1 2">
    <name type="scientific">Lentinula aff. lateritia</name>
    <dbReference type="NCBI Taxonomy" id="2804960"/>
    <lineage>
        <taxon>Eukaryota</taxon>
        <taxon>Fungi</taxon>
        <taxon>Dikarya</taxon>
        <taxon>Basidiomycota</taxon>
        <taxon>Agaricomycotina</taxon>
        <taxon>Agaricomycetes</taxon>
        <taxon>Agaricomycetidae</taxon>
        <taxon>Agaricales</taxon>
        <taxon>Marasmiineae</taxon>
        <taxon>Omphalotaceae</taxon>
        <taxon>Lentinula</taxon>
    </lineage>
</organism>
<proteinExistence type="predicted"/>
<dbReference type="EMBL" id="MU795069">
    <property type="protein sequence ID" value="KAJ3811189.1"/>
    <property type="molecule type" value="Genomic_DNA"/>
</dbReference>
<gene>
    <name evidence="1" type="ORF">F5876DRAFT_40186</name>
</gene>
<protein>
    <submittedName>
        <fullName evidence="1">Uncharacterized protein</fullName>
    </submittedName>
</protein>
<evidence type="ECO:0000313" key="1">
    <source>
        <dbReference type="EMBL" id="KAJ3811189.1"/>
    </source>
</evidence>
<name>A0ACC1U2M6_9AGAR</name>
<keyword evidence="2" id="KW-1185">Reference proteome</keyword>
<sequence length="235" mass="26184">MNSSLVSPSSALQIIWACYVDNLWSYKPNSVVAKAAYSFKVLALALLLPILILILLLSLFKFLSNLSILNFFCVQDITSYTIARTLGVVDIVKASTSDKQTMYPRREPPSIHIREASVDRIKEDSTQTTKDNLRSQIFTLDSDSSQSIAVLDSLSAPSDVRLTEYFTSEDNNLELSGVGVFSPATSRPPSPTISRRKLEPEIHSTLSLQEFEIDDGSVHFRRRNKPLAALESIQQ</sequence>
<evidence type="ECO:0000313" key="2">
    <source>
        <dbReference type="Proteomes" id="UP001163835"/>
    </source>
</evidence>
<comment type="caution">
    <text evidence="1">The sequence shown here is derived from an EMBL/GenBank/DDBJ whole genome shotgun (WGS) entry which is preliminary data.</text>
</comment>
<dbReference type="Proteomes" id="UP001163835">
    <property type="component" value="Unassembled WGS sequence"/>
</dbReference>